<evidence type="ECO:0000256" key="1">
    <source>
        <dbReference type="SAM" id="MobiDB-lite"/>
    </source>
</evidence>
<dbReference type="Proteomes" id="UP001203665">
    <property type="component" value="Unassembled WGS sequence"/>
</dbReference>
<feature type="region of interest" description="Disordered" evidence="1">
    <location>
        <begin position="127"/>
        <end position="148"/>
    </location>
</feature>
<gene>
    <name evidence="2" type="ORF">NDM98_08880</name>
</gene>
<dbReference type="RefSeq" id="WP_251606499.1">
    <property type="nucleotide sequence ID" value="NZ_JAMQJY010000001.1"/>
</dbReference>
<proteinExistence type="predicted"/>
<feature type="compositionally biased region" description="Basic and acidic residues" evidence="1">
    <location>
        <begin position="136"/>
        <end position="148"/>
    </location>
</feature>
<keyword evidence="3" id="KW-1185">Reference proteome</keyword>
<name>A0ABT0XI63_9BACI</name>
<evidence type="ECO:0000313" key="2">
    <source>
        <dbReference type="EMBL" id="MCM2675596.1"/>
    </source>
</evidence>
<reference evidence="2" key="1">
    <citation type="submission" date="2022-06" db="EMBL/GenBank/DDBJ databases">
        <title>Alkalicoccobacillus porphyridii sp. nov., isolated from a marine red alga, Porphyridium purpureum and reclassification of Shouchella plakortidis and Shouchella gibsonii as Alkalicoccobacillus plakortidis comb. nov. and Alkalicoccobacillus gibsonii comb. nov.</title>
        <authorList>
            <person name="Kim K.H."/>
            <person name="Lee J.K."/>
            <person name="Han D.M."/>
            <person name="Baek J.H."/>
            <person name="Jeon C.O."/>
        </authorList>
    </citation>
    <scope>NUCLEOTIDE SEQUENCE</scope>
    <source>
        <strain evidence="2">DSM 19153</strain>
    </source>
</reference>
<sequence length="148" mass="16903">MGFKIDHSQGDGFEQIKPGEYEVKPINYTLDKAKTGSNMVIVDYEIRSDVDQPCQGQKIMYDNFVVSDNSMWRFHQASKAAGFPDGKEFESFRDWCEEFMNKPIRILTVLEKQTNGREYAKVKSFLPSNAGNTSVEDVKTPSDDKVPF</sequence>
<protein>
    <submittedName>
        <fullName evidence="2">DUF669 domain-containing protein</fullName>
    </submittedName>
</protein>
<dbReference type="EMBL" id="JAMQJY010000001">
    <property type="protein sequence ID" value="MCM2675596.1"/>
    <property type="molecule type" value="Genomic_DNA"/>
</dbReference>
<accession>A0ABT0XI63</accession>
<dbReference type="InterPro" id="IPR007731">
    <property type="entry name" value="DUF669"/>
</dbReference>
<evidence type="ECO:0000313" key="3">
    <source>
        <dbReference type="Proteomes" id="UP001203665"/>
    </source>
</evidence>
<comment type="caution">
    <text evidence="2">The sequence shown here is derived from an EMBL/GenBank/DDBJ whole genome shotgun (WGS) entry which is preliminary data.</text>
</comment>
<organism evidence="2 3">
    <name type="scientific">Alkalicoccobacillus plakortidis</name>
    <dbReference type="NCBI Taxonomy" id="444060"/>
    <lineage>
        <taxon>Bacteria</taxon>
        <taxon>Bacillati</taxon>
        <taxon>Bacillota</taxon>
        <taxon>Bacilli</taxon>
        <taxon>Bacillales</taxon>
        <taxon>Bacillaceae</taxon>
        <taxon>Alkalicoccobacillus</taxon>
    </lineage>
</organism>
<dbReference type="Pfam" id="PF05037">
    <property type="entry name" value="DUF669"/>
    <property type="match status" value="1"/>
</dbReference>